<reference evidence="1" key="1">
    <citation type="journal article" date="2015" name="Nature">
        <title>Complex archaea that bridge the gap between prokaryotes and eukaryotes.</title>
        <authorList>
            <person name="Spang A."/>
            <person name="Saw J.H."/>
            <person name="Jorgensen S.L."/>
            <person name="Zaremba-Niedzwiedzka K."/>
            <person name="Martijn J."/>
            <person name="Lind A.E."/>
            <person name="van Eijk R."/>
            <person name="Schleper C."/>
            <person name="Guy L."/>
            <person name="Ettema T.J."/>
        </authorList>
    </citation>
    <scope>NUCLEOTIDE SEQUENCE</scope>
</reference>
<protein>
    <submittedName>
        <fullName evidence="1">Uncharacterized protein</fullName>
    </submittedName>
</protein>
<accession>A0A0F9PWU6</accession>
<sequence>MAEAQYKKIKLSDVPNEFIFHLSRHSSYFEDNPIKVYNYDISNGKKSLLAEIMIPKGLIVCDLCGTEITIEKIPLFVHYGISTNIQATLALCDKCLTGEDFCDLAHLDYLKPIEDNLVEINEFKG</sequence>
<dbReference type="EMBL" id="LAZR01005720">
    <property type="protein sequence ID" value="KKM97667.1"/>
    <property type="molecule type" value="Genomic_DNA"/>
</dbReference>
<name>A0A0F9PWU6_9ZZZZ</name>
<proteinExistence type="predicted"/>
<organism evidence="1">
    <name type="scientific">marine sediment metagenome</name>
    <dbReference type="NCBI Taxonomy" id="412755"/>
    <lineage>
        <taxon>unclassified sequences</taxon>
        <taxon>metagenomes</taxon>
        <taxon>ecological metagenomes</taxon>
    </lineage>
</organism>
<evidence type="ECO:0000313" key="1">
    <source>
        <dbReference type="EMBL" id="KKM97667.1"/>
    </source>
</evidence>
<comment type="caution">
    <text evidence="1">The sequence shown here is derived from an EMBL/GenBank/DDBJ whole genome shotgun (WGS) entry which is preliminary data.</text>
</comment>
<gene>
    <name evidence="1" type="ORF">LCGC14_1165760</name>
</gene>
<dbReference type="AlphaFoldDB" id="A0A0F9PWU6"/>